<keyword evidence="1" id="KW-0645">Protease</keyword>
<evidence type="ECO:0000256" key="1">
    <source>
        <dbReference type="ARBA" id="ARBA00022670"/>
    </source>
</evidence>
<evidence type="ECO:0000256" key="8">
    <source>
        <dbReference type="ARBA" id="ARBA00022918"/>
    </source>
</evidence>
<dbReference type="InterPro" id="IPR001878">
    <property type="entry name" value="Znf_CCHC"/>
</dbReference>
<dbReference type="InterPro" id="IPR000477">
    <property type="entry name" value="RT_dom"/>
</dbReference>
<dbReference type="GO" id="GO:0006508">
    <property type="term" value="P:proteolysis"/>
    <property type="evidence" value="ECO:0007669"/>
    <property type="project" value="UniProtKB-KW"/>
</dbReference>
<evidence type="ECO:0000256" key="3">
    <source>
        <dbReference type="ARBA" id="ARBA00022695"/>
    </source>
</evidence>
<dbReference type="PANTHER" id="PTHR37984:SF5">
    <property type="entry name" value="PROTEIN NYNRIN-LIKE"/>
    <property type="match status" value="1"/>
</dbReference>
<evidence type="ECO:0000256" key="12">
    <source>
        <dbReference type="SAM" id="MobiDB-lite"/>
    </source>
</evidence>
<evidence type="ECO:0000256" key="11">
    <source>
        <dbReference type="PROSITE-ProRule" id="PRU00047"/>
    </source>
</evidence>
<dbReference type="Pfam" id="PF08284">
    <property type="entry name" value="RVP_2"/>
    <property type="match status" value="1"/>
</dbReference>
<feature type="region of interest" description="Disordered" evidence="12">
    <location>
        <begin position="248"/>
        <end position="277"/>
    </location>
</feature>
<evidence type="ECO:0000256" key="5">
    <source>
        <dbReference type="ARBA" id="ARBA00022750"/>
    </source>
</evidence>
<dbReference type="SUPFAM" id="SSF56672">
    <property type="entry name" value="DNA/RNA polymerases"/>
    <property type="match status" value="1"/>
</dbReference>
<evidence type="ECO:0000256" key="6">
    <source>
        <dbReference type="ARBA" id="ARBA00022759"/>
    </source>
</evidence>
<sequence>MDTYLERIFKFLRCTDQERLSCVTYQLTGSVEFWWKTKQRTMTRERLDALTWENFKEEVYDKYIPRSYRKAKEVEFYNLKQGRMTVTEYDRALCDTSRYASEQVNTDEKMAEKFCAGLRHEIRMALASLGRLSYAESLSRALDVEEAMPPERTATPTIPTPPTSQQNFHEKRKWNGNRGVYDNKRFQGIPNSVQNKGKQAVPYQGGEYRQRAPPCAKYQRNHLGECRIGTDRCFKCGGIGHFAKQCPSNNVEGMRGTPNAPRGNPTPPQQPQQRRQLYPTQARAYALGRNQTKAAQGGPKQGNLASMDTLLDMPIVVLFDTGASHSFISLFCVNALKLPIDELEHGMNVSSPVGGLIDVTQSCSKIGFLMGELSVVAHNLHVMSMNNVDIILGMDWLTENYATILCKERQISLRTPGRETTNFHGVPMNQQTSIISVLQATTMIRKGCPAYLVYLQGNDLKERKIEDVAIVRDFPDVFPDTLPGPPPDRQLDFIIDLEPGSAPVSKAPYRMAPKELEELKIQLQELLDVGFIRPSVSPWGAPVLFVKKKDGTVRMCIDYRELNKLTPKNKYPLPRIDDLFDQLRGAGVFSKMDLRSGYHQLKVRNEDIPKTAFRTRYGHYEFIVMPFGLTNAPAVFMDLMNRVFHPYLDKFVLVFIDDVLVYSKNEKEHEEHLRITLETLRAEKLYAKFSKCEFWLKEVNFLGHVVTAEGIRVDPAKVEAEQLWKTPKTPNEIWSFLGLAGYYRRFIEGFSKIARPMTQQLKKGIKVNWTTECEASFQLLKEKLTTAPVLAVPEPGIDYVVYTDASKVGLGCVLMQNGKVIAYASRQLRPHEMNYPTHDLELAASLKYFFEQKDLNMRQRRWLELVKDYDCGINYHPGKANVVAYALSRKDQPQLATFLTQEESLIREFSRMRLEVVRAPETVEGKIAALVIVPDLRTRMIEGQRNDKALKKVRLRVREGEQGKFREEADNALTYEGRLCVPNDERLQNEILTEAHETPYTAHPGSTKMYQDLKGSFWWDGMKRDIASFVEKCLDCQQVKALHQRPYGKLQPLEIS</sequence>
<dbReference type="CDD" id="cd09274">
    <property type="entry name" value="RNase_HI_RT_Ty3"/>
    <property type="match status" value="1"/>
</dbReference>
<dbReference type="Gene3D" id="2.40.70.10">
    <property type="entry name" value="Acid Proteases"/>
    <property type="match status" value="1"/>
</dbReference>
<dbReference type="InterPro" id="IPR041588">
    <property type="entry name" value="Integrase_H2C2"/>
</dbReference>
<dbReference type="Pfam" id="PF03732">
    <property type="entry name" value="Retrotrans_gag"/>
    <property type="match status" value="1"/>
</dbReference>
<gene>
    <name evidence="15" type="ORF">AAHA92_33038</name>
</gene>
<evidence type="ECO:0000259" key="13">
    <source>
        <dbReference type="PROSITE" id="PS50158"/>
    </source>
</evidence>
<dbReference type="Gene3D" id="1.10.340.70">
    <property type="match status" value="1"/>
</dbReference>
<dbReference type="AlphaFoldDB" id="A0ABD1FNM6"/>
<dbReference type="GO" id="GO:0003677">
    <property type="term" value="F:DNA binding"/>
    <property type="evidence" value="ECO:0007669"/>
    <property type="project" value="UniProtKB-KW"/>
</dbReference>
<dbReference type="InterPro" id="IPR043502">
    <property type="entry name" value="DNA/RNA_pol_sf"/>
</dbReference>
<evidence type="ECO:0000313" key="15">
    <source>
        <dbReference type="EMBL" id="KAL1533105.1"/>
    </source>
</evidence>
<keyword evidence="11" id="KW-0479">Metal-binding</keyword>
<dbReference type="InterPro" id="IPR005162">
    <property type="entry name" value="Retrotrans_gag_dom"/>
</dbReference>
<dbReference type="PANTHER" id="PTHR37984">
    <property type="entry name" value="PROTEIN CBG26694"/>
    <property type="match status" value="1"/>
</dbReference>
<keyword evidence="10" id="KW-0511">Multifunctional enzyme</keyword>
<dbReference type="InterPro" id="IPR043128">
    <property type="entry name" value="Rev_trsase/Diguanyl_cyclase"/>
</dbReference>
<keyword evidence="2" id="KW-0808">Transferase</keyword>
<feature type="region of interest" description="Disordered" evidence="12">
    <location>
        <begin position="148"/>
        <end position="169"/>
    </location>
</feature>
<dbReference type="InterPro" id="IPR036875">
    <property type="entry name" value="Znf_CCHC_sf"/>
</dbReference>
<dbReference type="GO" id="GO:0004519">
    <property type="term" value="F:endonuclease activity"/>
    <property type="evidence" value="ECO:0007669"/>
    <property type="project" value="UniProtKB-KW"/>
</dbReference>
<keyword evidence="11" id="KW-0862">Zinc</keyword>
<dbReference type="Proteomes" id="UP001567538">
    <property type="component" value="Unassembled WGS sequence"/>
</dbReference>
<evidence type="ECO:0000256" key="7">
    <source>
        <dbReference type="ARBA" id="ARBA00022801"/>
    </source>
</evidence>
<keyword evidence="11" id="KW-0863">Zinc-finger</keyword>
<dbReference type="CDD" id="cd01647">
    <property type="entry name" value="RT_LTR"/>
    <property type="match status" value="1"/>
</dbReference>
<feature type="domain" description="Reverse transcriptase" evidence="14">
    <location>
        <begin position="527"/>
        <end position="706"/>
    </location>
</feature>
<dbReference type="Pfam" id="PF00098">
    <property type="entry name" value="zf-CCHC"/>
    <property type="match status" value="1"/>
</dbReference>
<organism evidence="15 16">
    <name type="scientific">Salvia divinorum</name>
    <name type="common">Maria pastora</name>
    <name type="synonym">Diviner's sage</name>
    <dbReference type="NCBI Taxonomy" id="28513"/>
    <lineage>
        <taxon>Eukaryota</taxon>
        <taxon>Viridiplantae</taxon>
        <taxon>Streptophyta</taxon>
        <taxon>Embryophyta</taxon>
        <taxon>Tracheophyta</taxon>
        <taxon>Spermatophyta</taxon>
        <taxon>Magnoliopsida</taxon>
        <taxon>eudicotyledons</taxon>
        <taxon>Gunneridae</taxon>
        <taxon>Pentapetalae</taxon>
        <taxon>asterids</taxon>
        <taxon>lamiids</taxon>
        <taxon>Lamiales</taxon>
        <taxon>Lamiaceae</taxon>
        <taxon>Nepetoideae</taxon>
        <taxon>Mentheae</taxon>
        <taxon>Salviinae</taxon>
        <taxon>Salvia</taxon>
        <taxon>Salvia subgen. Calosphace</taxon>
    </lineage>
</organism>
<proteinExistence type="predicted"/>
<reference evidence="15 16" key="1">
    <citation type="submission" date="2024-06" db="EMBL/GenBank/DDBJ databases">
        <title>A chromosome level genome sequence of Diviner's sage (Salvia divinorum).</title>
        <authorList>
            <person name="Ford S.A."/>
            <person name="Ro D.-K."/>
            <person name="Ness R.W."/>
            <person name="Phillips M.A."/>
        </authorList>
    </citation>
    <scope>NUCLEOTIDE SEQUENCE [LARGE SCALE GENOMIC DNA]</scope>
    <source>
        <strain evidence="15">SAF-2024a</strain>
        <tissue evidence="15">Leaf</tissue>
    </source>
</reference>
<comment type="caution">
    <text evidence="15">The sequence shown here is derived from an EMBL/GenBank/DDBJ whole genome shotgun (WGS) entry which is preliminary data.</text>
</comment>
<dbReference type="EMBL" id="JBEAFC010000014">
    <property type="protein sequence ID" value="KAL1533105.1"/>
    <property type="molecule type" value="Genomic_DNA"/>
</dbReference>
<keyword evidence="8" id="KW-0695">RNA-directed DNA polymerase</keyword>
<keyword evidence="5" id="KW-0064">Aspartyl protease</keyword>
<dbReference type="InterPro" id="IPR021109">
    <property type="entry name" value="Peptidase_aspartic_dom_sf"/>
</dbReference>
<dbReference type="SMART" id="SM00343">
    <property type="entry name" value="ZnF_C2HC"/>
    <property type="match status" value="1"/>
</dbReference>
<dbReference type="Pfam" id="PF00078">
    <property type="entry name" value="RVT_1"/>
    <property type="match status" value="1"/>
</dbReference>
<accession>A0ABD1FNM6</accession>
<dbReference type="GO" id="GO:0003964">
    <property type="term" value="F:RNA-directed DNA polymerase activity"/>
    <property type="evidence" value="ECO:0007669"/>
    <property type="project" value="UniProtKB-KW"/>
</dbReference>
<dbReference type="PROSITE" id="PS50878">
    <property type="entry name" value="RT_POL"/>
    <property type="match status" value="1"/>
</dbReference>
<keyword evidence="4" id="KW-0540">Nuclease</keyword>
<keyword evidence="3" id="KW-0548">Nucleotidyltransferase</keyword>
<dbReference type="InterPro" id="IPR041577">
    <property type="entry name" value="RT_RNaseH_2"/>
</dbReference>
<keyword evidence="7" id="KW-0378">Hydrolase</keyword>
<dbReference type="FunFam" id="3.30.70.270:FF:000020">
    <property type="entry name" value="Transposon Tf2-6 polyprotein-like Protein"/>
    <property type="match status" value="1"/>
</dbReference>
<evidence type="ECO:0000313" key="16">
    <source>
        <dbReference type="Proteomes" id="UP001567538"/>
    </source>
</evidence>
<protein>
    <recommendedName>
        <fullName evidence="17">Reverse transcriptase</fullName>
    </recommendedName>
</protein>
<feature type="domain" description="CCHC-type" evidence="13">
    <location>
        <begin position="232"/>
        <end position="248"/>
    </location>
</feature>
<name>A0ABD1FNM6_SALDI</name>
<dbReference type="GO" id="GO:0004190">
    <property type="term" value="F:aspartic-type endopeptidase activity"/>
    <property type="evidence" value="ECO:0007669"/>
    <property type="project" value="UniProtKB-KW"/>
</dbReference>
<keyword evidence="6" id="KW-0255">Endonuclease</keyword>
<keyword evidence="16" id="KW-1185">Reference proteome</keyword>
<dbReference type="Pfam" id="PF17921">
    <property type="entry name" value="Integrase_H2C2"/>
    <property type="match status" value="1"/>
</dbReference>
<evidence type="ECO:0008006" key="17">
    <source>
        <dbReference type="Google" id="ProtNLM"/>
    </source>
</evidence>
<dbReference type="FunFam" id="3.10.10.10:FF:000007">
    <property type="entry name" value="Retrovirus-related Pol polyprotein from transposon 17.6-like Protein"/>
    <property type="match status" value="1"/>
</dbReference>
<evidence type="ECO:0000256" key="4">
    <source>
        <dbReference type="ARBA" id="ARBA00022722"/>
    </source>
</evidence>
<dbReference type="FunFam" id="1.10.340.70:FF:000001">
    <property type="entry name" value="Retrovirus-related Pol polyprotein from transposon gypsy-like Protein"/>
    <property type="match status" value="1"/>
</dbReference>
<dbReference type="SUPFAM" id="SSF50630">
    <property type="entry name" value="Acid proteases"/>
    <property type="match status" value="1"/>
</dbReference>
<evidence type="ECO:0000256" key="2">
    <source>
        <dbReference type="ARBA" id="ARBA00022679"/>
    </source>
</evidence>
<evidence type="ECO:0000259" key="14">
    <source>
        <dbReference type="PROSITE" id="PS50878"/>
    </source>
</evidence>
<dbReference type="Pfam" id="PF17919">
    <property type="entry name" value="RT_RNaseH_2"/>
    <property type="match status" value="1"/>
</dbReference>
<dbReference type="GO" id="GO:0008270">
    <property type="term" value="F:zinc ion binding"/>
    <property type="evidence" value="ECO:0007669"/>
    <property type="project" value="UniProtKB-KW"/>
</dbReference>
<dbReference type="SUPFAM" id="SSF57756">
    <property type="entry name" value="Retrovirus zinc finger-like domains"/>
    <property type="match status" value="1"/>
</dbReference>
<dbReference type="Gene3D" id="3.10.10.10">
    <property type="entry name" value="HIV Type 1 Reverse Transcriptase, subunit A, domain 1"/>
    <property type="match status" value="1"/>
</dbReference>
<dbReference type="Gene3D" id="3.30.70.270">
    <property type="match status" value="2"/>
</dbReference>
<keyword evidence="9" id="KW-0238">DNA-binding</keyword>
<dbReference type="InterPro" id="IPR050951">
    <property type="entry name" value="Retrovirus_Pol_polyprotein"/>
</dbReference>
<dbReference type="PROSITE" id="PS50158">
    <property type="entry name" value="ZF_CCHC"/>
    <property type="match status" value="1"/>
</dbReference>
<evidence type="ECO:0000256" key="9">
    <source>
        <dbReference type="ARBA" id="ARBA00023125"/>
    </source>
</evidence>
<evidence type="ECO:0000256" key="10">
    <source>
        <dbReference type="ARBA" id="ARBA00023268"/>
    </source>
</evidence>
<dbReference type="CDD" id="cd00303">
    <property type="entry name" value="retropepsin_like"/>
    <property type="match status" value="1"/>
</dbReference>
<dbReference type="Gene3D" id="4.10.60.10">
    <property type="entry name" value="Zinc finger, CCHC-type"/>
    <property type="match status" value="1"/>
</dbReference>